<dbReference type="PANTHER" id="PTHR46274">
    <property type="entry name" value="PHOSPHATIDYLINOSITOL PHOSPHATASE"/>
    <property type="match status" value="1"/>
</dbReference>
<comment type="caution">
    <text evidence="2">The sequence shown here is derived from an EMBL/GenBank/DDBJ whole genome shotgun (WGS) entry which is preliminary data.</text>
</comment>
<dbReference type="Gene3D" id="3.90.190.10">
    <property type="entry name" value="Protein tyrosine phosphatase superfamily"/>
    <property type="match status" value="1"/>
</dbReference>
<dbReference type="InterPro" id="IPR000387">
    <property type="entry name" value="Tyr_Pase_dom"/>
</dbReference>
<evidence type="ECO:0000313" key="2">
    <source>
        <dbReference type="EMBL" id="GFK95896.1"/>
    </source>
</evidence>
<dbReference type="SUPFAM" id="SSF52799">
    <property type="entry name" value="(Phosphotyrosine protein) phosphatases II"/>
    <property type="match status" value="1"/>
</dbReference>
<name>A0A6V8M1T0_9BACT</name>
<accession>A0A6V8M1T0</accession>
<dbReference type="FunFam" id="3.90.190.10:FF:000157">
    <property type="entry name" value="Protein-tyrosine phosphatase"/>
    <property type="match status" value="1"/>
</dbReference>
<dbReference type="Proteomes" id="UP000494245">
    <property type="component" value="Unassembled WGS sequence"/>
</dbReference>
<dbReference type="InterPro" id="IPR029021">
    <property type="entry name" value="Prot-tyrosine_phosphatase-like"/>
</dbReference>
<dbReference type="Pfam" id="PF22785">
    <property type="entry name" value="Tc-R-P"/>
    <property type="match status" value="1"/>
</dbReference>
<dbReference type="PROSITE" id="PS00383">
    <property type="entry name" value="TYR_PHOSPHATASE_1"/>
    <property type="match status" value="1"/>
</dbReference>
<protein>
    <recommendedName>
        <fullName evidence="1">Tyrosine specific protein phosphatases domain-containing protein</fullName>
    </recommendedName>
</protein>
<dbReference type="AlphaFoldDB" id="A0A6V8M1T0"/>
<feature type="domain" description="Tyrosine specific protein phosphatases" evidence="1">
    <location>
        <begin position="66"/>
        <end position="118"/>
    </location>
</feature>
<proteinExistence type="predicted"/>
<dbReference type="InterPro" id="IPR016130">
    <property type="entry name" value="Tyr_Pase_AS"/>
</dbReference>
<organism evidence="2 3">
    <name type="scientific">Fundidesulfovibrio magnetotacticus</name>
    <dbReference type="NCBI Taxonomy" id="2730080"/>
    <lineage>
        <taxon>Bacteria</taxon>
        <taxon>Pseudomonadati</taxon>
        <taxon>Thermodesulfobacteriota</taxon>
        <taxon>Desulfovibrionia</taxon>
        <taxon>Desulfovibrionales</taxon>
        <taxon>Desulfovibrionaceae</taxon>
        <taxon>Fundidesulfovibrio</taxon>
    </lineage>
</organism>
<reference evidence="2 3" key="1">
    <citation type="submission" date="2020-04" db="EMBL/GenBank/DDBJ databases">
        <authorList>
            <consortium name="Desulfovibrio sp. FSS-1 genome sequencing consortium"/>
            <person name="Shimoshige H."/>
            <person name="Kobayashi H."/>
            <person name="Maekawa T."/>
        </authorList>
    </citation>
    <scope>NUCLEOTIDE SEQUENCE [LARGE SCALE GENOMIC DNA]</scope>
    <source>
        <strain evidence="2 3">SIID29052-01</strain>
    </source>
</reference>
<keyword evidence="3" id="KW-1185">Reference proteome</keyword>
<sequence>MQPVDQCLAVGAMPCKELHLELLKEHGVNAVLNLCAEYCDLPDIEREHGLTVHYLPIDDYDVPDPQALDQALDWLNAQVRGGGRVYIHCRFGMGRTGTVLYCLLLGRGMRLSEIRRAVGNLPARPVSPVQWRFVEDYARRRGLAPTWRDSLAGRLLTPLLDRLVARR</sequence>
<evidence type="ECO:0000259" key="1">
    <source>
        <dbReference type="PROSITE" id="PS50056"/>
    </source>
</evidence>
<gene>
    <name evidence="2" type="ORF">NNJEOMEG_03769</name>
</gene>
<dbReference type="EMBL" id="BLTE01000025">
    <property type="protein sequence ID" value="GFK95896.1"/>
    <property type="molecule type" value="Genomic_DNA"/>
</dbReference>
<reference evidence="2 3" key="2">
    <citation type="submission" date="2020-05" db="EMBL/GenBank/DDBJ databases">
        <title>Draft genome sequence of Desulfovibrio sp. strainFSS-1.</title>
        <authorList>
            <person name="Shimoshige H."/>
            <person name="Kobayashi H."/>
            <person name="Maekawa T."/>
        </authorList>
    </citation>
    <scope>NUCLEOTIDE SEQUENCE [LARGE SCALE GENOMIC DNA]</scope>
    <source>
        <strain evidence="2 3">SIID29052-01</strain>
    </source>
</reference>
<evidence type="ECO:0000313" key="3">
    <source>
        <dbReference type="Proteomes" id="UP000494245"/>
    </source>
</evidence>
<dbReference type="PROSITE" id="PS50056">
    <property type="entry name" value="TYR_PHOSPHATASE_2"/>
    <property type="match status" value="1"/>
</dbReference>
<dbReference type="PANTHER" id="PTHR46274:SF6">
    <property type="entry name" value="TYR_PHOSPHATASE_2 DOMAIN-CONTAINING PROTEIN"/>
    <property type="match status" value="1"/>
</dbReference>